<dbReference type="SUPFAM" id="SSF53474">
    <property type="entry name" value="alpha/beta-Hydrolases"/>
    <property type="match status" value="1"/>
</dbReference>
<keyword evidence="3" id="KW-1185">Reference proteome</keyword>
<accession>A0ABR0EED0</accession>
<evidence type="ECO:0000313" key="2">
    <source>
        <dbReference type="EMBL" id="KAK4499832.1"/>
    </source>
</evidence>
<sequence length="327" mass="36900">MSSEFFNIIPHEVLCQHVREYPGATKDGRDVELRLAVKEYVPKKPLEDEGVTIIAAGGNGFPKVSKDPEEEMYEPLWDDILNSLRMKGVTIRSIWTADMANQGRSSELNEGRIGTDYSWMDHSRDLLALVNHFRESIKPPVIGIGHSIGANALINLSLFHTRLFTDLILYEPILGYVADDGTRFDCTAEGVHFARLAGKHPSSWPSRQVAEDAMSNAKPFVDFDARVLSRWFAQGLRSSTIGEEAVELVTSKLQEAATYVRPLFDPQVENSPGKAGNQLDRTTYPDYDESVTGLRSFYCPESWRTFTRLPEIQSRALFVFRKERNVP</sequence>
<dbReference type="InterPro" id="IPR000073">
    <property type="entry name" value="AB_hydrolase_1"/>
</dbReference>
<proteinExistence type="predicted"/>
<dbReference type="Gene3D" id="3.40.50.1820">
    <property type="entry name" value="alpha/beta hydrolase"/>
    <property type="match status" value="1"/>
</dbReference>
<dbReference type="InterPro" id="IPR029058">
    <property type="entry name" value="AB_hydrolase_fold"/>
</dbReference>
<organism evidence="2 3">
    <name type="scientific">Zasmidium cellare</name>
    <name type="common">Wine cellar mold</name>
    <name type="synonym">Racodium cellare</name>
    <dbReference type="NCBI Taxonomy" id="395010"/>
    <lineage>
        <taxon>Eukaryota</taxon>
        <taxon>Fungi</taxon>
        <taxon>Dikarya</taxon>
        <taxon>Ascomycota</taxon>
        <taxon>Pezizomycotina</taxon>
        <taxon>Dothideomycetes</taxon>
        <taxon>Dothideomycetidae</taxon>
        <taxon>Mycosphaerellales</taxon>
        <taxon>Mycosphaerellaceae</taxon>
        <taxon>Zasmidium</taxon>
    </lineage>
</organism>
<evidence type="ECO:0000259" key="1">
    <source>
        <dbReference type="Pfam" id="PF12697"/>
    </source>
</evidence>
<dbReference type="Pfam" id="PF12697">
    <property type="entry name" value="Abhydrolase_6"/>
    <property type="match status" value="1"/>
</dbReference>
<gene>
    <name evidence="2" type="ORF">PRZ48_008018</name>
</gene>
<name>A0ABR0EED0_ZASCE</name>
<dbReference type="EMBL" id="JAXOVC010000006">
    <property type="protein sequence ID" value="KAK4499832.1"/>
    <property type="molecule type" value="Genomic_DNA"/>
</dbReference>
<reference evidence="2 3" key="1">
    <citation type="journal article" date="2023" name="G3 (Bethesda)">
        <title>A chromosome-level genome assembly of Zasmidium syzygii isolated from banana leaves.</title>
        <authorList>
            <person name="van Westerhoven A.C."/>
            <person name="Mehrabi R."/>
            <person name="Talebi R."/>
            <person name="Steentjes M.B.F."/>
            <person name="Corcolon B."/>
            <person name="Chong P.A."/>
            <person name="Kema G.H.J."/>
            <person name="Seidl M.F."/>
        </authorList>
    </citation>
    <scope>NUCLEOTIDE SEQUENCE [LARGE SCALE GENOMIC DNA]</scope>
    <source>
        <strain evidence="2 3">P124</strain>
    </source>
</reference>
<protein>
    <recommendedName>
        <fullName evidence="1">AB hydrolase-1 domain-containing protein</fullName>
    </recommendedName>
</protein>
<evidence type="ECO:0000313" key="3">
    <source>
        <dbReference type="Proteomes" id="UP001305779"/>
    </source>
</evidence>
<comment type="caution">
    <text evidence="2">The sequence shown here is derived from an EMBL/GenBank/DDBJ whole genome shotgun (WGS) entry which is preliminary data.</text>
</comment>
<feature type="domain" description="AB hydrolase-1" evidence="1">
    <location>
        <begin position="94"/>
        <end position="231"/>
    </location>
</feature>
<dbReference type="Proteomes" id="UP001305779">
    <property type="component" value="Unassembled WGS sequence"/>
</dbReference>